<dbReference type="PANTHER" id="PTHR44942">
    <property type="entry name" value="METHYLTRANSF_11 DOMAIN-CONTAINING PROTEIN"/>
    <property type="match status" value="1"/>
</dbReference>
<name>A0A0D8HHN8_9ACTN</name>
<keyword evidence="5" id="KW-0830">Ubiquinone</keyword>
<dbReference type="AlphaFoldDB" id="A0A0D8HHN8"/>
<protein>
    <submittedName>
        <fullName evidence="5">Ubiquinone/menaquinone biosynthesis C-methyltransferase UbiE</fullName>
        <ecNumber evidence="5">2.1.1.163</ecNumber>
        <ecNumber evidence="5">2.1.1.201</ecNumber>
    </submittedName>
</protein>
<keyword evidence="6" id="KW-1185">Reference proteome</keyword>
<dbReference type="Gene3D" id="3.40.50.150">
    <property type="entry name" value="Vaccinia Virus protein VP39"/>
    <property type="match status" value="1"/>
</dbReference>
<keyword evidence="3 5" id="KW-0808">Transferase</keyword>
<dbReference type="CDD" id="cd02440">
    <property type="entry name" value="AdoMet_MTases"/>
    <property type="match status" value="1"/>
</dbReference>
<evidence type="ECO:0000313" key="5">
    <source>
        <dbReference type="EMBL" id="KJF17505.1"/>
    </source>
</evidence>
<evidence type="ECO:0000256" key="3">
    <source>
        <dbReference type="ARBA" id="ARBA00022679"/>
    </source>
</evidence>
<organism evidence="5 6">
    <name type="scientific">Acidithrix ferrooxidans</name>
    <dbReference type="NCBI Taxonomy" id="1280514"/>
    <lineage>
        <taxon>Bacteria</taxon>
        <taxon>Bacillati</taxon>
        <taxon>Actinomycetota</taxon>
        <taxon>Acidimicrobiia</taxon>
        <taxon>Acidimicrobiales</taxon>
        <taxon>Acidimicrobiaceae</taxon>
        <taxon>Acidithrix</taxon>
    </lineage>
</organism>
<feature type="domain" description="Methyltransferase type 11" evidence="4">
    <location>
        <begin position="48"/>
        <end position="141"/>
    </location>
</feature>
<evidence type="ECO:0000313" key="6">
    <source>
        <dbReference type="Proteomes" id="UP000032360"/>
    </source>
</evidence>
<dbReference type="Proteomes" id="UP000032360">
    <property type="component" value="Unassembled WGS sequence"/>
</dbReference>
<comment type="similarity">
    <text evidence="1">Belongs to the methyltransferase superfamily.</text>
</comment>
<dbReference type="InterPro" id="IPR051052">
    <property type="entry name" value="Diverse_substrate_MTase"/>
</dbReference>
<proteinExistence type="inferred from homology"/>
<dbReference type="PANTHER" id="PTHR44942:SF4">
    <property type="entry name" value="METHYLTRANSFERASE TYPE 11 DOMAIN-CONTAINING PROTEIN"/>
    <property type="match status" value="1"/>
</dbReference>
<dbReference type="GO" id="GO:0032259">
    <property type="term" value="P:methylation"/>
    <property type="evidence" value="ECO:0007669"/>
    <property type="project" value="UniProtKB-KW"/>
</dbReference>
<dbReference type="Pfam" id="PF08241">
    <property type="entry name" value="Methyltransf_11"/>
    <property type="match status" value="1"/>
</dbReference>
<dbReference type="SUPFAM" id="SSF53335">
    <property type="entry name" value="S-adenosyl-L-methionine-dependent methyltransferases"/>
    <property type="match status" value="1"/>
</dbReference>
<dbReference type="EMBL" id="JXYS01000037">
    <property type="protein sequence ID" value="KJF17505.1"/>
    <property type="molecule type" value="Genomic_DNA"/>
</dbReference>
<evidence type="ECO:0000256" key="2">
    <source>
        <dbReference type="ARBA" id="ARBA00022603"/>
    </source>
</evidence>
<dbReference type="OrthoDB" id="9797252at2"/>
<evidence type="ECO:0000259" key="4">
    <source>
        <dbReference type="Pfam" id="PF08241"/>
    </source>
</evidence>
<dbReference type="STRING" id="1280514.AXFE_16220"/>
<dbReference type="GO" id="GO:0008757">
    <property type="term" value="F:S-adenosylmethionine-dependent methyltransferase activity"/>
    <property type="evidence" value="ECO:0007669"/>
    <property type="project" value="InterPro"/>
</dbReference>
<comment type="caution">
    <text evidence="5">The sequence shown here is derived from an EMBL/GenBank/DDBJ whole genome shotgun (WGS) entry which is preliminary data.</text>
</comment>
<accession>A0A0D8HHN8</accession>
<dbReference type="InterPro" id="IPR013216">
    <property type="entry name" value="Methyltransf_11"/>
</dbReference>
<dbReference type="RefSeq" id="WP_052605333.1">
    <property type="nucleotide sequence ID" value="NZ_JXYS01000037.1"/>
</dbReference>
<keyword evidence="2 5" id="KW-0489">Methyltransferase</keyword>
<dbReference type="EC" id="2.1.1.201" evidence="5"/>
<gene>
    <name evidence="5" type="primary">ubiE2</name>
    <name evidence="5" type="ORF">AXFE_16220</name>
</gene>
<dbReference type="InterPro" id="IPR029063">
    <property type="entry name" value="SAM-dependent_MTases_sf"/>
</dbReference>
<sequence length="254" mass="28272">MSESHYRDQQVKLGKSFGAVADHYGRARPSYPIDCIDPATVKGKKVVEIAAGTGALTKRLSSLDPALLIPTDLSVQMLQDLQRSKLKVEPFDMVATKAEDLSFPDGMFDTIFAAQAAHWFDIDRSTREFSRILGGQGKLVLIWNIRDGSVPWVSDFDRVVDSYQNRIVIARIVEEITGTKRFSSFSRTKTPFVHRLDPELARSLIMSFSPVSTLDSVDRERVVEAALGILMDNLDSEGKISIPYVANVYTSTVL</sequence>
<reference evidence="5 6" key="1">
    <citation type="submission" date="2015-01" db="EMBL/GenBank/DDBJ databases">
        <title>Draft genome of the acidophilic iron oxidizer Acidithrix ferrooxidans strain Py-F3.</title>
        <authorList>
            <person name="Poehlein A."/>
            <person name="Eisen S."/>
            <person name="Schloemann M."/>
            <person name="Johnson B.D."/>
            <person name="Daniel R."/>
            <person name="Muehling M."/>
        </authorList>
    </citation>
    <scope>NUCLEOTIDE SEQUENCE [LARGE SCALE GENOMIC DNA]</scope>
    <source>
        <strain evidence="5 6">Py-F3</strain>
    </source>
</reference>
<dbReference type="GO" id="GO:0008425">
    <property type="term" value="F:2-methoxy-6-polyprenyl-1,4-benzoquinol methyltransferase activity"/>
    <property type="evidence" value="ECO:0007669"/>
    <property type="project" value="UniProtKB-EC"/>
</dbReference>
<dbReference type="GO" id="GO:0043770">
    <property type="term" value="F:demethylmenaquinone methyltransferase activity"/>
    <property type="evidence" value="ECO:0007669"/>
    <property type="project" value="UniProtKB-EC"/>
</dbReference>
<evidence type="ECO:0000256" key="1">
    <source>
        <dbReference type="ARBA" id="ARBA00008361"/>
    </source>
</evidence>
<dbReference type="EC" id="2.1.1.163" evidence="5"/>